<gene>
    <name evidence="1" type="ORF">H8911_01640</name>
</gene>
<accession>A0ABR7KFI8</accession>
<name>A0ABR7KFI8_9FIRM</name>
<sequence>MMNKFIVNGNEVNAYYSSNDINDVLIPLLKRWIHIYETKKKRVIVYLAACPGSGKSTLALFLEELFKSLNASCTFQTIGMDGFHFYNDYLKKHDLLNEKGSRNTFDVEKLKSYILKTKEEDCFWPIYSRMVHNPIENQVYIQSDIVLIEGNYLLSKDAPWNELLPLCDDSVFLNVDPSILKERLIKRKSLSIGLDKAIHFYEQSDSKNIQYVLNSKQCPNIEIELSTR</sequence>
<dbReference type="Proteomes" id="UP000649075">
    <property type="component" value="Unassembled WGS sequence"/>
</dbReference>
<keyword evidence="1" id="KW-0808">Transferase</keyword>
<comment type="caution">
    <text evidence="1">The sequence shown here is derived from an EMBL/GenBank/DDBJ whole genome shotgun (WGS) entry which is preliminary data.</text>
</comment>
<keyword evidence="1" id="KW-0418">Kinase</keyword>
<keyword evidence="2" id="KW-1185">Reference proteome</keyword>
<dbReference type="Gene3D" id="3.40.50.300">
    <property type="entry name" value="P-loop containing nucleotide triphosphate hydrolases"/>
    <property type="match status" value="1"/>
</dbReference>
<dbReference type="SUPFAM" id="SSF52540">
    <property type="entry name" value="P-loop containing nucleoside triphosphate hydrolases"/>
    <property type="match status" value="1"/>
</dbReference>
<evidence type="ECO:0000313" key="1">
    <source>
        <dbReference type="EMBL" id="MBC6011462.1"/>
    </source>
</evidence>
<dbReference type="InterPro" id="IPR027417">
    <property type="entry name" value="P-loop_NTPase"/>
</dbReference>
<reference evidence="1 2" key="1">
    <citation type="submission" date="2020-08" db="EMBL/GenBank/DDBJ databases">
        <authorList>
            <person name="Liu C."/>
            <person name="Sun Q."/>
        </authorList>
    </citation>
    <scope>NUCLEOTIDE SEQUENCE [LARGE SCALE GENOMIC DNA]</scope>
    <source>
        <strain evidence="1 2">L34</strain>
    </source>
</reference>
<dbReference type="EMBL" id="JACRWH010000003">
    <property type="protein sequence ID" value="MBC6011462.1"/>
    <property type="molecule type" value="Genomic_DNA"/>
</dbReference>
<protein>
    <submittedName>
        <fullName evidence="1">Nucleoside/nucleotide kinase family protein</fullName>
    </submittedName>
</protein>
<organism evidence="1 2">
    <name type="scientific">Holdemanella hominis</name>
    <dbReference type="NCBI Taxonomy" id="2764327"/>
    <lineage>
        <taxon>Bacteria</taxon>
        <taxon>Bacillati</taxon>
        <taxon>Bacillota</taxon>
        <taxon>Erysipelotrichia</taxon>
        <taxon>Erysipelotrichales</taxon>
        <taxon>Erysipelotrichaceae</taxon>
        <taxon>Holdemanella</taxon>
    </lineage>
</organism>
<dbReference type="GO" id="GO:0016301">
    <property type="term" value="F:kinase activity"/>
    <property type="evidence" value="ECO:0007669"/>
    <property type="project" value="UniProtKB-KW"/>
</dbReference>
<proteinExistence type="predicted"/>
<evidence type="ECO:0000313" key="2">
    <source>
        <dbReference type="Proteomes" id="UP000649075"/>
    </source>
</evidence>
<dbReference type="PANTHER" id="PTHR10285">
    <property type="entry name" value="URIDINE KINASE"/>
    <property type="match status" value="1"/>
</dbReference>